<dbReference type="Gene3D" id="3.40.50.1000">
    <property type="entry name" value="HAD superfamily/HAD-like"/>
    <property type="match status" value="1"/>
</dbReference>
<dbReference type="NCBIfam" id="TIGR01664">
    <property type="entry name" value="DNA-3'-Pase"/>
    <property type="match status" value="1"/>
</dbReference>
<dbReference type="KEGG" id="vg:26382549"/>
<dbReference type="InterPro" id="IPR006549">
    <property type="entry name" value="HAD-SF_hydro_IIIA"/>
</dbReference>
<dbReference type="Pfam" id="PF08645">
    <property type="entry name" value="PNK3P"/>
    <property type="match status" value="1"/>
</dbReference>
<protein>
    <submittedName>
        <fullName evidence="1">Nrk1</fullName>
    </submittedName>
</protein>
<dbReference type="InterPro" id="IPR006551">
    <property type="entry name" value="Polynucleotide_phosphatase"/>
</dbReference>
<organism evidence="1 2">
    <name type="scientific">Sucra jujuba nucleopolyhedrovirus</name>
    <dbReference type="NCBI Taxonomy" id="1563660"/>
    <lineage>
        <taxon>Viruses</taxon>
        <taxon>Viruses incertae sedis</taxon>
        <taxon>Naldaviricetes</taxon>
        <taxon>Lefavirales</taxon>
        <taxon>Baculoviridae</taxon>
        <taxon>Alphabaculovirus</taxon>
        <taxon>Alphabaculovirus sujujubae</taxon>
    </lineage>
</organism>
<proteinExistence type="predicted"/>
<dbReference type="InterPro" id="IPR023214">
    <property type="entry name" value="HAD_sf"/>
</dbReference>
<evidence type="ECO:0000313" key="2">
    <source>
        <dbReference type="Proteomes" id="UP000201917"/>
    </source>
</evidence>
<dbReference type="InterPro" id="IPR036412">
    <property type="entry name" value="HAD-like_sf"/>
</dbReference>
<dbReference type="GO" id="GO:0003690">
    <property type="term" value="F:double-stranded DNA binding"/>
    <property type="evidence" value="ECO:0007669"/>
    <property type="project" value="TreeGrafter"/>
</dbReference>
<reference evidence="1 2" key="1">
    <citation type="journal article" date="2014" name="PLoS ONE">
        <title>Genomic Sequencing and Analysis of Sucra jujuba Nucleopolyhedrovirus.</title>
        <authorList>
            <person name="Liu X."/>
            <person name="Yin F."/>
            <person name="Zhu Z."/>
            <person name="Hou D."/>
            <person name="Wang J."/>
            <person name="Zhang L."/>
            <person name="Wang M."/>
            <person name="Wang H."/>
            <person name="Hu Z."/>
            <person name="Deng F."/>
        </authorList>
    </citation>
    <scope>NUCLEOTIDE SEQUENCE [LARGE SCALE GENOMIC DNA]</scope>
    <source>
        <strain evidence="1">473</strain>
    </source>
</reference>
<sequence>MSYMLAIGGVACTTKTTILKKMENLNGVVVHLVDFKELHDKFKFDTRIGEVLYPAYRIKHFDRCSKDYENVHVFDRHPMESLVYASMRNGLTDEEALHSFEDCQEMGLDEGWKSILLMPERNTENVLTKMMKLRDNKLDTYSNEYVLMQKKRFKMWKNVMNCDEIVMDWKGDITAQQNAIINTITSRLYKWSHPNDGFYTYSYRMPVLKHKVAGFDLNGTLIESVDCFCNSNEWQLKYSTTRTKLIKLLDKDYTIVVFVNYLLTDKNSEMLKQKIERVCKTINLPLFVYIAVGINNYRKPNTKMFEHILSSRPLLDLSKSFYCGDNSNGTNNVDSSFASNCKLKFYYDCDFF</sequence>
<dbReference type="PANTHER" id="PTHR12083">
    <property type="entry name" value="BIFUNCTIONAL POLYNUCLEOTIDE PHOSPHATASE/KINASE"/>
    <property type="match status" value="1"/>
</dbReference>
<evidence type="ECO:0000313" key="1">
    <source>
        <dbReference type="EMBL" id="AIU41333.1"/>
    </source>
</evidence>
<dbReference type="GeneID" id="26382549"/>
<dbReference type="GO" id="GO:0046404">
    <property type="term" value="F:ATP-dependent polydeoxyribonucleotide 5'-hydroxyl-kinase activity"/>
    <property type="evidence" value="ECO:0007669"/>
    <property type="project" value="TreeGrafter"/>
</dbReference>
<dbReference type="InterPro" id="IPR013954">
    <property type="entry name" value="PNK3P"/>
</dbReference>
<dbReference type="RefSeq" id="YP_009186785.1">
    <property type="nucleotide sequence ID" value="NC_028636.1"/>
</dbReference>
<dbReference type="OrthoDB" id="5331at10239"/>
<name>A0A097P936_9ABAC</name>
<dbReference type="Gene3D" id="3.40.50.300">
    <property type="entry name" value="P-loop containing nucleotide triphosphate hydrolases"/>
    <property type="match status" value="1"/>
</dbReference>
<dbReference type="SUPFAM" id="SSF56784">
    <property type="entry name" value="HAD-like"/>
    <property type="match status" value="1"/>
</dbReference>
<accession>A0A097P936</accession>
<dbReference type="Proteomes" id="UP000201917">
    <property type="component" value="Segment"/>
</dbReference>
<dbReference type="SUPFAM" id="SSF52540">
    <property type="entry name" value="P-loop containing nucleoside triphosphate hydrolases"/>
    <property type="match status" value="1"/>
</dbReference>
<keyword evidence="2" id="KW-1185">Reference proteome</keyword>
<dbReference type="InterPro" id="IPR027417">
    <property type="entry name" value="P-loop_NTPase"/>
</dbReference>
<dbReference type="NCBIfam" id="TIGR01662">
    <property type="entry name" value="HAD-SF-IIIA"/>
    <property type="match status" value="1"/>
</dbReference>
<dbReference type="PANTHER" id="PTHR12083:SF9">
    <property type="entry name" value="BIFUNCTIONAL POLYNUCLEOTIDE PHOSPHATASE_KINASE"/>
    <property type="match status" value="1"/>
</dbReference>
<dbReference type="GO" id="GO:0006281">
    <property type="term" value="P:DNA repair"/>
    <property type="evidence" value="ECO:0007669"/>
    <property type="project" value="TreeGrafter"/>
</dbReference>
<dbReference type="EMBL" id="KJ676450">
    <property type="protein sequence ID" value="AIU41333.1"/>
    <property type="molecule type" value="Genomic_DNA"/>
</dbReference>
<dbReference type="GO" id="GO:0046403">
    <property type="term" value="F:polynucleotide 3'-phosphatase activity"/>
    <property type="evidence" value="ECO:0007669"/>
    <property type="project" value="TreeGrafter"/>
</dbReference>